<reference evidence="1" key="1">
    <citation type="submission" date="2023-03" db="EMBL/GenBank/DDBJ databases">
        <authorList>
            <person name="Steffen K."/>
            <person name="Cardenas P."/>
        </authorList>
    </citation>
    <scope>NUCLEOTIDE SEQUENCE</scope>
</reference>
<protein>
    <submittedName>
        <fullName evidence="1">Uncharacterized protein</fullName>
    </submittedName>
</protein>
<sequence>MKISALKSNKISGNEIYACTRPHIRICTQIDGIIVMYPRLQSFVP</sequence>
<comment type="caution">
    <text evidence="1">The sequence shown here is derived from an EMBL/GenBank/DDBJ whole genome shotgun (WGS) entry which is preliminary data.</text>
</comment>
<accession>A0AA35RBL9</accession>
<dbReference type="EMBL" id="CASHTH010000845">
    <property type="protein sequence ID" value="CAI8008443.1"/>
    <property type="molecule type" value="Genomic_DNA"/>
</dbReference>
<keyword evidence="2" id="KW-1185">Reference proteome</keyword>
<name>A0AA35RBL9_GEOBA</name>
<evidence type="ECO:0000313" key="2">
    <source>
        <dbReference type="Proteomes" id="UP001174909"/>
    </source>
</evidence>
<gene>
    <name evidence="1" type="ORF">GBAR_LOCUS5780</name>
</gene>
<dbReference type="AlphaFoldDB" id="A0AA35RBL9"/>
<dbReference type="Proteomes" id="UP001174909">
    <property type="component" value="Unassembled WGS sequence"/>
</dbReference>
<organism evidence="1 2">
    <name type="scientific">Geodia barretti</name>
    <name type="common">Barrett's horny sponge</name>
    <dbReference type="NCBI Taxonomy" id="519541"/>
    <lineage>
        <taxon>Eukaryota</taxon>
        <taxon>Metazoa</taxon>
        <taxon>Porifera</taxon>
        <taxon>Demospongiae</taxon>
        <taxon>Heteroscleromorpha</taxon>
        <taxon>Tetractinellida</taxon>
        <taxon>Astrophorina</taxon>
        <taxon>Geodiidae</taxon>
        <taxon>Geodia</taxon>
    </lineage>
</organism>
<evidence type="ECO:0000313" key="1">
    <source>
        <dbReference type="EMBL" id="CAI8008443.1"/>
    </source>
</evidence>
<proteinExistence type="predicted"/>